<dbReference type="PANTHER" id="PTHR45903">
    <property type="entry name" value="GLUTAMATE-RICH WD REPEAT-CONTAINING PROTEIN 1"/>
    <property type="match status" value="1"/>
</dbReference>
<sequence>VLATGDINSNIHLWKPLEGGTWHVDQRPYTAHTNSVEDIAWSPSESNVMATCSVDKTIRIWDIRAPPNKACMLTKCDCHDSDVNVIGWNSRDPFILSGGDDGKLKVWDLRQFPGADAVATFKYHTAPITSVEWHPTDHSVFAASSADDTATQWDLAVERDDDDDEETRDLPAQLLFVHEGQKEIKELHWHPQMPGVMLATAHSGLNIVRTICI</sequence>
<dbReference type="SUPFAM" id="SSF50978">
    <property type="entry name" value="WD40 repeat-like"/>
    <property type="match status" value="1"/>
</dbReference>
<dbReference type="InterPro" id="IPR001680">
    <property type="entry name" value="WD40_rpt"/>
</dbReference>
<dbReference type="InterPro" id="IPR020472">
    <property type="entry name" value="WD40_PAC1"/>
</dbReference>
<evidence type="ECO:0000313" key="5">
    <source>
        <dbReference type="EMBL" id="GIY52879.1"/>
    </source>
</evidence>
<dbReference type="InterPro" id="IPR036322">
    <property type="entry name" value="WD40_repeat_dom_sf"/>
</dbReference>
<dbReference type="PROSITE" id="PS00678">
    <property type="entry name" value="WD_REPEATS_1"/>
    <property type="match status" value="2"/>
</dbReference>
<dbReference type="PANTHER" id="PTHR45903:SF1">
    <property type="entry name" value="GLUTAMATE-RICH WD REPEAT-CONTAINING PROTEIN 1"/>
    <property type="match status" value="1"/>
</dbReference>
<dbReference type="EMBL" id="BPLQ01010723">
    <property type="protein sequence ID" value="GIY52879.1"/>
    <property type="molecule type" value="Genomic_DNA"/>
</dbReference>
<evidence type="ECO:0000313" key="6">
    <source>
        <dbReference type="Proteomes" id="UP001054837"/>
    </source>
</evidence>
<evidence type="ECO:0000256" key="2">
    <source>
        <dbReference type="ARBA" id="ARBA00022737"/>
    </source>
</evidence>
<evidence type="ECO:0000256" key="3">
    <source>
        <dbReference type="ARBA" id="ARBA00040876"/>
    </source>
</evidence>
<keyword evidence="6" id="KW-1185">Reference proteome</keyword>
<dbReference type="InterPro" id="IPR051972">
    <property type="entry name" value="Glutamate-rich_WD_repeat"/>
</dbReference>
<accession>A0AAV4U517</accession>
<name>A0AAV4U517_9ARAC</name>
<dbReference type="Gene3D" id="2.130.10.10">
    <property type="entry name" value="YVTN repeat-like/Quinoprotein amine dehydrogenase"/>
    <property type="match status" value="1"/>
</dbReference>
<protein>
    <recommendedName>
        <fullName evidence="3">Glutamate-rich WD repeat-containing protein 1</fullName>
    </recommendedName>
</protein>
<keyword evidence="1 4" id="KW-0853">WD repeat</keyword>
<feature type="repeat" description="WD" evidence="4">
    <location>
        <begin position="29"/>
        <end position="64"/>
    </location>
</feature>
<keyword evidence="2" id="KW-0677">Repeat</keyword>
<gene>
    <name evidence="5" type="primary">GRWD1</name>
    <name evidence="5" type="ORF">CDAR_496681</name>
</gene>
<dbReference type="GO" id="GO:0005730">
    <property type="term" value="C:nucleolus"/>
    <property type="evidence" value="ECO:0007669"/>
    <property type="project" value="TreeGrafter"/>
</dbReference>
<dbReference type="InterPro" id="IPR019775">
    <property type="entry name" value="WD40_repeat_CS"/>
</dbReference>
<comment type="caution">
    <text evidence="5">The sequence shown here is derived from an EMBL/GenBank/DDBJ whole genome shotgun (WGS) entry which is preliminary data.</text>
</comment>
<feature type="repeat" description="WD" evidence="4">
    <location>
        <begin position="121"/>
        <end position="155"/>
    </location>
</feature>
<dbReference type="GO" id="GO:0042254">
    <property type="term" value="P:ribosome biogenesis"/>
    <property type="evidence" value="ECO:0007669"/>
    <property type="project" value="TreeGrafter"/>
</dbReference>
<evidence type="ECO:0000256" key="4">
    <source>
        <dbReference type="PROSITE-ProRule" id="PRU00221"/>
    </source>
</evidence>
<feature type="non-terminal residue" evidence="5">
    <location>
        <position position="1"/>
    </location>
</feature>
<reference evidence="5 6" key="1">
    <citation type="submission" date="2021-06" db="EMBL/GenBank/DDBJ databases">
        <title>Caerostris darwini draft genome.</title>
        <authorList>
            <person name="Kono N."/>
            <person name="Arakawa K."/>
        </authorList>
    </citation>
    <scope>NUCLEOTIDE SEQUENCE [LARGE SCALE GENOMIC DNA]</scope>
</reference>
<dbReference type="Proteomes" id="UP001054837">
    <property type="component" value="Unassembled WGS sequence"/>
</dbReference>
<dbReference type="SMART" id="SM00320">
    <property type="entry name" value="WD40"/>
    <property type="match status" value="3"/>
</dbReference>
<dbReference type="InterPro" id="IPR015943">
    <property type="entry name" value="WD40/YVTN_repeat-like_dom_sf"/>
</dbReference>
<dbReference type="AlphaFoldDB" id="A0AAV4U517"/>
<evidence type="ECO:0000256" key="1">
    <source>
        <dbReference type="ARBA" id="ARBA00022574"/>
    </source>
</evidence>
<dbReference type="PROSITE" id="PS50294">
    <property type="entry name" value="WD_REPEATS_REGION"/>
    <property type="match status" value="3"/>
</dbReference>
<dbReference type="PRINTS" id="PR00320">
    <property type="entry name" value="GPROTEINBRPT"/>
</dbReference>
<dbReference type="Pfam" id="PF00400">
    <property type="entry name" value="WD40"/>
    <property type="match status" value="3"/>
</dbReference>
<feature type="repeat" description="WD" evidence="4">
    <location>
        <begin position="76"/>
        <end position="110"/>
    </location>
</feature>
<organism evidence="5 6">
    <name type="scientific">Caerostris darwini</name>
    <dbReference type="NCBI Taxonomy" id="1538125"/>
    <lineage>
        <taxon>Eukaryota</taxon>
        <taxon>Metazoa</taxon>
        <taxon>Ecdysozoa</taxon>
        <taxon>Arthropoda</taxon>
        <taxon>Chelicerata</taxon>
        <taxon>Arachnida</taxon>
        <taxon>Araneae</taxon>
        <taxon>Araneomorphae</taxon>
        <taxon>Entelegynae</taxon>
        <taxon>Araneoidea</taxon>
        <taxon>Araneidae</taxon>
        <taxon>Caerostris</taxon>
    </lineage>
</organism>
<dbReference type="PROSITE" id="PS50082">
    <property type="entry name" value="WD_REPEATS_2"/>
    <property type="match status" value="3"/>
</dbReference>
<proteinExistence type="predicted"/>